<reference evidence="1 2" key="1">
    <citation type="journal article" date="2019" name="Microbiol. Resour. Announc.">
        <title>Complete Genome Sequence of Halomonas sulfidaeris Strain Esulfide1 Isolated from a Metal Sulfide Rock at a Depth of 2,200 Meters, Obtained Using Nanopore Sequencing.</title>
        <authorList>
            <person name="Saito M."/>
            <person name="Nishigata A."/>
            <person name="Galipon J."/>
            <person name="Arakawa K."/>
        </authorList>
    </citation>
    <scope>NUCLEOTIDE SEQUENCE [LARGE SCALE GENOMIC DNA]</scope>
    <source>
        <strain evidence="1 2">ATCC BAA-803</strain>
        <plasmid evidence="2">pbaa-803-a dna</plasmid>
    </source>
</reference>
<keyword evidence="1" id="KW-0614">Plasmid</keyword>
<accession>A0A455UIH6</accession>
<dbReference type="EMBL" id="AP019515">
    <property type="protein sequence ID" value="BBI65547.1"/>
    <property type="molecule type" value="Genomic_DNA"/>
</dbReference>
<gene>
    <name evidence="1" type="ORF">HSBAA_PA_1500</name>
</gene>
<dbReference type="AlphaFoldDB" id="A0A455UIH6"/>
<proteinExistence type="predicted"/>
<evidence type="ECO:0000313" key="1">
    <source>
        <dbReference type="EMBL" id="BBI65547.1"/>
    </source>
</evidence>
<organism evidence="1 2">
    <name type="scientific">Vreelandella sulfidaeris</name>
    <dbReference type="NCBI Taxonomy" id="115553"/>
    <lineage>
        <taxon>Bacteria</taxon>
        <taxon>Pseudomonadati</taxon>
        <taxon>Pseudomonadota</taxon>
        <taxon>Gammaproteobacteria</taxon>
        <taxon>Oceanospirillales</taxon>
        <taxon>Halomonadaceae</taxon>
        <taxon>Vreelandella</taxon>
    </lineage>
</organism>
<sequence>MLAIVGALEAAAKLPDFHHRVFSRAPQSARANPGPVGAFMGYDFHLGGEGPLLIEVNTNAGARSSMLSLHVPNCNAAAGYSGGLGRKL</sequence>
<name>A0A455UIH6_9GAMM</name>
<dbReference type="Proteomes" id="UP000320231">
    <property type="component" value="Plasmid pBAA-803-A"/>
</dbReference>
<geneLocation type="plasmid" evidence="2">
    <name>pbaa-803-a dna</name>
</geneLocation>
<evidence type="ECO:0008006" key="3">
    <source>
        <dbReference type="Google" id="ProtNLM"/>
    </source>
</evidence>
<dbReference type="KEGG" id="hsr:HSBAA_PA_1500"/>
<protein>
    <recommendedName>
        <fullName evidence="3">ATP-grasp domain-containing protein</fullName>
    </recommendedName>
</protein>
<evidence type="ECO:0000313" key="2">
    <source>
        <dbReference type="Proteomes" id="UP000320231"/>
    </source>
</evidence>